<feature type="transmembrane region" description="Helical" evidence="10">
    <location>
        <begin position="38"/>
        <end position="58"/>
    </location>
</feature>
<evidence type="ECO:0000256" key="4">
    <source>
        <dbReference type="ARBA" id="ARBA00022519"/>
    </source>
</evidence>
<feature type="transmembrane region" description="Helical" evidence="10">
    <location>
        <begin position="153"/>
        <end position="172"/>
    </location>
</feature>
<dbReference type="GO" id="GO:0015192">
    <property type="term" value="F:L-phenylalanine transmembrane transporter activity"/>
    <property type="evidence" value="ECO:0007669"/>
    <property type="project" value="TreeGrafter"/>
</dbReference>
<evidence type="ECO:0000313" key="11">
    <source>
        <dbReference type="EMBL" id="SUU87378.1"/>
    </source>
</evidence>
<evidence type="ECO:0000256" key="10">
    <source>
        <dbReference type="SAM" id="Phobius"/>
    </source>
</evidence>
<dbReference type="GO" id="GO:1903806">
    <property type="term" value="P:L-isoleucine import across plasma membrane"/>
    <property type="evidence" value="ECO:0007669"/>
    <property type="project" value="TreeGrafter"/>
</dbReference>
<dbReference type="EMBL" id="UFSM01000001">
    <property type="protein sequence ID" value="SUU87378.1"/>
    <property type="molecule type" value="Genomic_DNA"/>
</dbReference>
<keyword evidence="8 10" id="KW-0472">Membrane</keyword>
<evidence type="ECO:0000256" key="7">
    <source>
        <dbReference type="ARBA" id="ARBA00022989"/>
    </source>
</evidence>
<keyword evidence="5 10" id="KW-0812">Transmembrane</keyword>
<keyword evidence="6" id="KW-0029">Amino-acid transport</keyword>
<comment type="subcellular location">
    <subcellularLocation>
        <location evidence="1">Cell membrane</location>
        <topology evidence="1">Multi-pass membrane protein</topology>
    </subcellularLocation>
</comment>
<dbReference type="GO" id="GO:0042941">
    <property type="term" value="P:D-alanine transmembrane transport"/>
    <property type="evidence" value="ECO:0007669"/>
    <property type="project" value="TreeGrafter"/>
</dbReference>
<dbReference type="PANTHER" id="PTHR11795">
    <property type="entry name" value="BRANCHED-CHAIN AMINO ACID TRANSPORT SYSTEM PERMEASE PROTEIN LIVH"/>
    <property type="match status" value="1"/>
</dbReference>
<sequence length="300" mass="31568">MIGQAIADGLLTGGILALGAIGYSLCAHMLKFANFAHAEMLTWGAYLAFAVVAFLPAGQPIGPFSFGWPLLVAILVSCVGTGLIAIAADALVFSKLRKRRAGSLTLVFASFGIALILRNLVLFVWGADAHYYGQELQISLEILPNVRLMPDQVLVLVLTVALVVALHLFLKFSRIGVAMRSMAENPALSQVCGIDIAKVVRWTWMLSGALAAIAGVFAGLTVQIRPEMGFNMLLALFTAAILGGTGSLFGAVAGGLIVGLAESLSALVIPTGYKAAVPFGLLLIILYLRPQGLFSRSARV</sequence>
<dbReference type="Pfam" id="PF02653">
    <property type="entry name" value="BPD_transp_2"/>
    <property type="match status" value="1"/>
</dbReference>
<reference evidence="11 12" key="1">
    <citation type="submission" date="2018-06" db="EMBL/GenBank/DDBJ databases">
        <authorList>
            <consortium name="Pathogen Informatics"/>
            <person name="Doyle S."/>
        </authorList>
    </citation>
    <scope>NUCLEOTIDE SEQUENCE [LARGE SCALE GENOMIC DNA]</scope>
    <source>
        <strain evidence="11 12">NCTC10684</strain>
    </source>
</reference>
<dbReference type="InterPro" id="IPR052157">
    <property type="entry name" value="BCAA_transport_permease"/>
</dbReference>
<feature type="transmembrane region" description="Helical" evidence="10">
    <location>
        <begin position="70"/>
        <end position="92"/>
    </location>
</feature>
<feature type="transmembrane region" description="Helical" evidence="10">
    <location>
        <begin position="104"/>
        <end position="127"/>
    </location>
</feature>
<dbReference type="InterPro" id="IPR001851">
    <property type="entry name" value="ABC_transp_permease"/>
</dbReference>
<keyword evidence="3" id="KW-1003">Cell membrane</keyword>
<dbReference type="OrthoDB" id="9807115at2"/>
<proteinExistence type="inferred from homology"/>
<dbReference type="GO" id="GO:0005304">
    <property type="term" value="F:L-valine transmembrane transporter activity"/>
    <property type="evidence" value="ECO:0007669"/>
    <property type="project" value="TreeGrafter"/>
</dbReference>
<comment type="similarity">
    <text evidence="9">Belongs to the binding-protein-dependent transport system permease family. LivHM subfamily.</text>
</comment>
<organism evidence="11 12">
    <name type="scientific">Aminobacter aminovorans</name>
    <name type="common">Chelatobacter heintzii</name>
    <dbReference type="NCBI Taxonomy" id="83263"/>
    <lineage>
        <taxon>Bacteria</taxon>
        <taxon>Pseudomonadati</taxon>
        <taxon>Pseudomonadota</taxon>
        <taxon>Alphaproteobacteria</taxon>
        <taxon>Hyphomicrobiales</taxon>
        <taxon>Phyllobacteriaceae</taxon>
        <taxon>Aminobacter</taxon>
    </lineage>
</organism>
<gene>
    <name evidence="11" type="primary">livH_3</name>
    <name evidence="11" type="ORF">NCTC10684_00576</name>
</gene>
<evidence type="ECO:0000256" key="6">
    <source>
        <dbReference type="ARBA" id="ARBA00022970"/>
    </source>
</evidence>
<evidence type="ECO:0000256" key="3">
    <source>
        <dbReference type="ARBA" id="ARBA00022475"/>
    </source>
</evidence>
<feature type="transmembrane region" description="Helical" evidence="10">
    <location>
        <begin position="6"/>
        <end position="26"/>
    </location>
</feature>
<keyword evidence="4" id="KW-0997">Cell inner membrane</keyword>
<accession>A0A380WF75</accession>
<evidence type="ECO:0000256" key="2">
    <source>
        <dbReference type="ARBA" id="ARBA00022448"/>
    </source>
</evidence>
<dbReference type="GO" id="GO:0015188">
    <property type="term" value="F:L-isoleucine transmembrane transporter activity"/>
    <property type="evidence" value="ECO:0007669"/>
    <property type="project" value="TreeGrafter"/>
</dbReference>
<evidence type="ECO:0000256" key="1">
    <source>
        <dbReference type="ARBA" id="ARBA00004651"/>
    </source>
</evidence>
<dbReference type="AlphaFoldDB" id="A0A380WF75"/>
<name>A0A380WF75_AMIAI</name>
<dbReference type="GO" id="GO:0005886">
    <property type="term" value="C:plasma membrane"/>
    <property type="evidence" value="ECO:0007669"/>
    <property type="project" value="UniProtKB-SubCell"/>
</dbReference>
<keyword evidence="7 10" id="KW-1133">Transmembrane helix</keyword>
<dbReference type="GO" id="GO:0015808">
    <property type="term" value="P:L-alanine transport"/>
    <property type="evidence" value="ECO:0007669"/>
    <property type="project" value="TreeGrafter"/>
</dbReference>
<protein>
    <submittedName>
        <fullName evidence="11">LIV-I protein H</fullName>
    </submittedName>
</protein>
<dbReference type="RefSeq" id="WP_115729896.1">
    <property type="nucleotide sequence ID" value="NZ_BAAAVY010000015.1"/>
</dbReference>
<evidence type="ECO:0000256" key="5">
    <source>
        <dbReference type="ARBA" id="ARBA00022692"/>
    </source>
</evidence>
<keyword evidence="2" id="KW-0813">Transport</keyword>
<dbReference type="Proteomes" id="UP000254701">
    <property type="component" value="Unassembled WGS sequence"/>
</dbReference>
<evidence type="ECO:0000256" key="8">
    <source>
        <dbReference type="ARBA" id="ARBA00023136"/>
    </source>
</evidence>
<dbReference type="PANTHER" id="PTHR11795:SF371">
    <property type="entry name" value="HIGH-AFFINITY BRANCHED-CHAIN AMINO ACID TRANSPORT SYSTEM PERMEASE PROTEIN LIVH"/>
    <property type="match status" value="1"/>
</dbReference>
<evidence type="ECO:0000313" key="12">
    <source>
        <dbReference type="Proteomes" id="UP000254701"/>
    </source>
</evidence>
<dbReference type="GO" id="GO:0015190">
    <property type="term" value="F:L-leucine transmembrane transporter activity"/>
    <property type="evidence" value="ECO:0007669"/>
    <property type="project" value="TreeGrafter"/>
</dbReference>
<feature type="transmembrane region" description="Helical" evidence="10">
    <location>
        <begin position="233"/>
        <end position="261"/>
    </location>
</feature>
<evidence type="ECO:0000256" key="9">
    <source>
        <dbReference type="ARBA" id="ARBA00037998"/>
    </source>
</evidence>
<feature type="transmembrane region" description="Helical" evidence="10">
    <location>
        <begin position="267"/>
        <end position="288"/>
    </location>
</feature>
<dbReference type="CDD" id="cd06582">
    <property type="entry name" value="TM_PBP1_LivH_like"/>
    <property type="match status" value="1"/>
</dbReference>